<comment type="subcellular location">
    <subcellularLocation>
        <location evidence="1 7">Cell membrane</location>
        <topology evidence="1 7">Multi-pass membrane protein</topology>
    </subcellularLocation>
</comment>
<dbReference type="SUPFAM" id="SSF161098">
    <property type="entry name" value="MetI-like"/>
    <property type="match status" value="1"/>
</dbReference>
<evidence type="ECO:0000256" key="2">
    <source>
        <dbReference type="ARBA" id="ARBA00022448"/>
    </source>
</evidence>
<keyword evidence="6 7" id="KW-0472">Membrane</keyword>
<evidence type="ECO:0000256" key="3">
    <source>
        <dbReference type="ARBA" id="ARBA00022475"/>
    </source>
</evidence>
<feature type="domain" description="ABC transmembrane type-1" evidence="8">
    <location>
        <begin position="96"/>
        <end position="285"/>
    </location>
</feature>
<evidence type="ECO:0000259" key="8">
    <source>
        <dbReference type="PROSITE" id="PS50928"/>
    </source>
</evidence>
<evidence type="ECO:0000256" key="4">
    <source>
        <dbReference type="ARBA" id="ARBA00022692"/>
    </source>
</evidence>
<dbReference type="CDD" id="cd06261">
    <property type="entry name" value="TM_PBP2"/>
    <property type="match status" value="1"/>
</dbReference>
<comment type="caution">
    <text evidence="9">The sequence shown here is derived from an EMBL/GenBank/DDBJ whole genome shotgun (WGS) entry which is preliminary data.</text>
</comment>
<evidence type="ECO:0000256" key="6">
    <source>
        <dbReference type="ARBA" id="ARBA00023136"/>
    </source>
</evidence>
<keyword evidence="2 7" id="KW-0813">Transport</keyword>
<feature type="transmembrane region" description="Helical" evidence="7">
    <location>
        <begin position="145"/>
        <end position="169"/>
    </location>
</feature>
<gene>
    <name evidence="9" type="ORF">J2X26_003116</name>
</gene>
<accession>A0ABU0EHN6</accession>
<organism evidence="9 10">
    <name type="scientific">Cellulomonas humilata</name>
    <dbReference type="NCBI Taxonomy" id="144055"/>
    <lineage>
        <taxon>Bacteria</taxon>
        <taxon>Bacillati</taxon>
        <taxon>Actinomycetota</taxon>
        <taxon>Actinomycetes</taxon>
        <taxon>Micrococcales</taxon>
        <taxon>Cellulomonadaceae</taxon>
        <taxon>Cellulomonas</taxon>
    </lineage>
</organism>
<dbReference type="EMBL" id="JAUSVB010000004">
    <property type="protein sequence ID" value="MDQ0374789.1"/>
    <property type="molecule type" value="Genomic_DNA"/>
</dbReference>
<dbReference type="RefSeq" id="WP_307493611.1">
    <property type="nucleotide sequence ID" value="NZ_JAUSVB010000004.1"/>
</dbReference>
<name>A0ABU0EHN6_9CELL</name>
<keyword evidence="5 7" id="KW-1133">Transmembrane helix</keyword>
<keyword evidence="10" id="KW-1185">Reference proteome</keyword>
<protein>
    <submittedName>
        <fullName evidence="9">Peptide/nickel transport system permease protein</fullName>
    </submittedName>
</protein>
<feature type="transmembrane region" description="Helical" evidence="7">
    <location>
        <begin position="35"/>
        <end position="56"/>
    </location>
</feature>
<dbReference type="InterPro" id="IPR035906">
    <property type="entry name" value="MetI-like_sf"/>
</dbReference>
<dbReference type="Gene3D" id="1.10.3720.10">
    <property type="entry name" value="MetI-like"/>
    <property type="match status" value="1"/>
</dbReference>
<evidence type="ECO:0000313" key="9">
    <source>
        <dbReference type="EMBL" id="MDQ0374789.1"/>
    </source>
</evidence>
<keyword evidence="4 7" id="KW-0812">Transmembrane</keyword>
<keyword evidence="3" id="KW-1003">Cell membrane</keyword>
<dbReference type="PANTHER" id="PTHR43386:SF1">
    <property type="entry name" value="D,D-DIPEPTIDE TRANSPORT SYSTEM PERMEASE PROTEIN DDPC-RELATED"/>
    <property type="match status" value="1"/>
</dbReference>
<comment type="similarity">
    <text evidence="7">Belongs to the binding-protein-dependent transport system permease family.</text>
</comment>
<evidence type="ECO:0000313" key="10">
    <source>
        <dbReference type="Proteomes" id="UP001239626"/>
    </source>
</evidence>
<dbReference type="PROSITE" id="PS50928">
    <property type="entry name" value="ABC_TM1"/>
    <property type="match status" value="1"/>
</dbReference>
<feature type="transmembrane region" description="Helical" evidence="7">
    <location>
        <begin position="262"/>
        <end position="281"/>
    </location>
</feature>
<evidence type="ECO:0000256" key="1">
    <source>
        <dbReference type="ARBA" id="ARBA00004651"/>
    </source>
</evidence>
<dbReference type="InterPro" id="IPR050366">
    <property type="entry name" value="BP-dependent_transpt_permease"/>
</dbReference>
<reference evidence="9 10" key="1">
    <citation type="submission" date="2023-07" db="EMBL/GenBank/DDBJ databases">
        <title>Sorghum-associated microbial communities from plants grown in Nebraska, USA.</title>
        <authorList>
            <person name="Schachtman D."/>
        </authorList>
    </citation>
    <scope>NUCLEOTIDE SEQUENCE [LARGE SCALE GENOMIC DNA]</scope>
    <source>
        <strain evidence="9 10">BE332</strain>
    </source>
</reference>
<sequence length="294" mass="30174">MTLVSQAPAAVAAPSVVLARPVPGRRRRHPLATPGVLASFAVVLVILGWALVPGLFTAADPLVGVPADKLSAPSAEHWFGTDNLGRDLYARTVHGTGLSLQAALLALGLGLAVGALVGLVAGYLGGAVDAVLMRTTDVLLAIPGLLLSLAVVTALGFGTLKVAIAVGVAEVATFARVMRSEVLRVRTTTYVEAAVLAGARRSAVLARHVLPNAAAPILVLATVQLGVIVLAVSSLSFLGFGAVPPTPEWGSLVAEGRNYLSVAWWFTTLPGLVIAALVLAANRLGRLLEGRTHR</sequence>
<dbReference type="Proteomes" id="UP001239626">
    <property type="component" value="Unassembled WGS sequence"/>
</dbReference>
<feature type="transmembrane region" description="Helical" evidence="7">
    <location>
        <begin position="217"/>
        <end position="242"/>
    </location>
</feature>
<dbReference type="PANTHER" id="PTHR43386">
    <property type="entry name" value="OLIGOPEPTIDE TRANSPORT SYSTEM PERMEASE PROTEIN APPC"/>
    <property type="match status" value="1"/>
</dbReference>
<dbReference type="InterPro" id="IPR000515">
    <property type="entry name" value="MetI-like"/>
</dbReference>
<evidence type="ECO:0000256" key="5">
    <source>
        <dbReference type="ARBA" id="ARBA00022989"/>
    </source>
</evidence>
<proteinExistence type="inferred from homology"/>
<feature type="transmembrane region" description="Helical" evidence="7">
    <location>
        <begin position="102"/>
        <end position="125"/>
    </location>
</feature>
<dbReference type="Pfam" id="PF00528">
    <property type="entry name" value="BPD_transp_1"/>
    <property type="match status" value="1"/>
</dbReference>
<evidence type="ECO:0000256" key="7">
    <source>
        <dbReference type="RuleBase" id="RU363032"/>
    </source>
</evidence>